<feature type="transmembrane region" description="Helical" evidence="1">
    <location>
        <begin position="7"/>
        <end position="28"/>
    </location>
</feature>
<evidence type="ECO:0000313" key="3">
    <source>
        <dbReference type="Proteomes" id="UP000004835"/>
    </source>
</evidence>
<organism evidence="2 3">
    <name type="scientific">Enterococcus casseliflavus ATCC 12755</name>
    <dbReference type="NCBI Taxonomy" id="888066"/>
    <lineage>
        <taxon>Bacteria</taxon>
        <taxon>Bacillati</taxon>
        <taxon>Bacillota</taxon>
        <taxon>Bacilli</taxon>
        <taxon>Lactobacillales</taxon>
        <taxon>Enterococcaceae</taxon>
        <taxon>Enterococcus</taxon>
    </lineage>
</organism>
<dbReference type="EMBL" id="AEWT01000031">
    <property type="protein sequence ID" value="EGC68246.1"/>
    <property type="molecule type" value="Genomic_DNA"/>
</dbReference>
<dbReference type="AlphaFoldDB" id="F0EPM1"/>
<dbReference type="HOGENOM" id="CLU_1554551_0_0_9"/>
<evidence type="ECO:0000256" key="1">
    <source>
        <dbReference type="SAM" id="Phobius"/>
    </source>
</evidence>
<gene>
    <name evidence="2" type="ORF">HMPREF9087_3363</name>
</gene>
<keyword evidence="1" id="KW-1133">Transmembrane helix</keyword>
<proteinExistence type="predicted"/>
<name>F0EPM1_ENTCA</name>
<protein>
    <submittedName>
        <fullName evidence="2">Uncharacterized protein</fullName>
    </submittedName>
</protein>
<dbReference type="Proteomes" id="UP000004835">
    <property type="component" value="Unassembled WGS sequence"/>
</dbReference>
<evidence type="ECO:0000313" key="2">
    <source>
        <dbReference type="EMBL" id="EGC68246.1"/>
    </source>
</evidence>
<reference evidence="2 3" key="1">
    <citation type="submission" date="2011-01" db="EMBL/GenBank/DDBJ databases">
        <authorList>
            <person name="Muzny D."/>
            <person name="Qin X."/>
            <person name="Deng J."/>
            <person name="Jiang H."/>
            <person name="Liu Y."/>
            <person name="Qu J."/>
            <person name="Song X.-Z."/>
            <person name="Zhang L."/>
            <person name="Thornton R."/>
            <person name="Coyle M."/>
            <person name="Francisco L."/>
            <person name="Jackson L."/>
            <person name="Javaid M."/>
            <person name="Korchina V."/>
            <person name="Kovar C."/>
            <person name="Mata R."/>
            <person name="Mathew T."/>
            <person name="Ngo R."/>
            <person name="Nguyen L."/>
            <person name="Nguyen N."/>
            <person name="Okwuonu G."/>
            <person name="Ongeri F."/>
            <person name="Pham C."/>
            <person name="Simmons D."/>
            <person name="Wilczek-Boney K."/>
            <person name="Hale W."/>
            <person name="Jakkamsetti A."/>
            <person name="Pham P."/>
            <person name="Ruth R."/>
            <person name="San Lucas F."/>
            <person name="Warren J."/>
            <person name="Zhang J."/>
            <person name="Zhao Z."/>
            <person name="Zhou C."/>
            <person name="Zhu D."/>
            <person name="Lee S."/>
            <person name="Bess C."/>
            <person name="Blankenburg K."/>
            <person name="Forbes L."/>
            <person name="Fu Q."/>
            <person name="Gubbala S."/>
            <person name="Hirani K."/>
            <person name="Jayaseelan J.C."/>
            <person name="Lara F."/>
            <person name="Munidasa M."/>
            <person name="Palculict T."/>
            <person name="Patil S."/>
            <person name="Pu L.-L."/>
            <person name="Saada N."/>
            <person name="Tang L."/>
            <person name="Weissenberger G."/>
            <person name="Zhu Y."/>
            <person name="Hemphill L."/>
            <person name="Shang Y."/>
            <person name="Youmans B."/>
            <person name="Ayvaz T."/>
            <person name="Ross M."/>
            <person name="Santibanez J."/>
            <person name="Aqrawi P."/>
            <person name="Gross S."/>
            <person name="Joshi V."/>
            <person name="Fowler G."/>
            <person name="Nazareth L."/>
            <person name="Reid J."/>
            <person name="Worley K."/>
            <person name="Petrosino J."/>
            <person name="Highlander S."/>
            <person name="Gibbs R."/>
        </authorList>
    </citation>
    <scope>NUCLEOTIDE SEQUENCE [LARGE SCALE GENOMIC DNA]</scope>
    <source>
        <strain evidence="2 3">ATCC 12755</strain>
    </source>
</reference>
<sequence length="178" mass="20959">MRKDRRMAVAIAGLIGVLVGALLVTIIFNLRIRYEEQKEKQRRLLEHKVKEIETLVLLNQKISEILQKRVMLMDEYVSFDAFDDCYITIDDFAYLQSFAAQNSFYLPNFFLEEFFKKIGTRRVILSPEETVKIGGYTYKGGRIIMENFLDQLVEMVNERKNQMKNMTSEPLTYFSKTI</sequence>
<comment type="caution">
    <text evidence="2">The sequence shown here is derived from an EMBL/GenBank/DDBJ whole genome shotgun (WGS) entry which is preliminary data.</text>
</comment>
<accession>F0EPM1</accession>
<keyword evidence="1" id="KW-0472">Membrane</keyword>
<keyword evidence="1" id="KW-0812">Transmembrane</keyword>